<dbReference type="InterPro" id="IPR001927">
    <property type="entry name" value="Na/Gal_symport"/>
</dbReference>
<accession>A0A512PGX0</accession>
<keyword evidence="3" id="KW-1185">Reference proteome</keyword>
<dbReference type="GO" id="GO:0005886">
    <property type="term" value="C:plasma membrane"/>
    <property type="evidence" value="ECO:0007669"/>
    <property type="project" value="TreeGrafter"/>
</dbReference>
<dbReference type="Pfam" id="PF13347">
    <property type="entry name" value="MFS_2"/>
    <property type="match status" value="1"/>
</dbReference>
<evidence type="ECO:0000313" key="3">
    <source>
        <dbReference type="Proteomes" id="UP000321798"/>
    </source>
</evidence>
<name>A0A512PGX0_9CELL</name>
<reference evidence="2 3" key="1">
    <citation type="submission" date="2019-07" db="EMBL/GenBank/DDBJ databases">
        <title>Whole genome shotgun sequence of Cellulomonas soli NBRC 109434.</title>
        <authorList>
            <person name="Hosoyama A."/>
            <person name="Uohara A."/>
            <person name="Ohji S."/>
            <person name="Ichikawa N."/>
        </authorList>
    </citation>
    <scope>NUCLEOTIDE SEQUENCE [LARGE SCALE GENOMIC DNA]</scope>
    <source>
        <strain evidence="2 3">NBRC 109434</strain>
    </source>
</reference>
<dbReference type="PANTHER" id="PTHR11328:SF24">
    <property type="entry name" value="MAJOR FACILITATOR SUPERFAMILY (MFS) PROFILE DOMAIN-CONTAINING PROTEIN"/>
    <property type="match status" value="1"/>
</dbReference>
<evidence type="ECO:0000256" key="1">
    <source>
        <dbReference type="SAM" id="Phobius"/>
    </source>
</evidence>
<dbReference type="Gene3D" id="1.20.1250.20">
    <property type="entry name" value="MFS general substrate transporter like domains"/>
    <property type="match status" value="1"/>
</dbReference>
<proteinExistence type="predicted"/>
<feature type="transmembrane region" description="Helical" evidence="1">
    <location>
        <begin position="389"/>
        <end position="408"/>
    </location>
</feature>
<feature type="transmembrane region" description="Helical" evidence="1">
    <location>
        <begin position="312"/>
        <end position="331"/>
    </location>
</feature>
<dbReference type="CDD" id="cd17332">
    <property type="entry name" value="MFS_MelB_like"/>
    <property type="match status" value="1"/>
</dbReference>
<dbReference type="Proteomes" id="UP000321798">
    <property type="component" value="Unassembled WGS sequence"/>
</dbReference>
<gene>
    <name evidence="2" type="ORF">CSO01_31520</name>
</gene>
<dbReference type="GO" id="GO:0015293">
    <property type="term" value="F:symporter activity"/>
    <property type="evidence" value="ECO:0007669"/>
    <property type="project" value="InterPro"/>
</dbReference>
<evidence type="ECO:0000313" key="2">
    <source>
        <dbReference type="EMBL" id="GEP70437.1"/>
    </source>
</evidence>
<dbReference type="NCBIfam" id="TIGR00792">
    <property type="entry name" value="gph"/>
    <property type="match status" value="1"/>
</dbReference>
<dbReference type="RefSeq" id="WP_179561760.1">
    <property type="nucleotide sequence ID" value="NZ_BAABBJ010000001.1"/>
</dbReference>
<dbReference type="EMBL" id="BKAL01000013">
    <property type="protein sequence ID" value="GEP70437.1"/>
    <property type="molecule type" value="Genomic_DNA"/>
</dbReference>
<sequence>MTTATEATSPSAPTMAGLQDKLPLRAKIAYGLGDMGNGFMFDLGQAYLLKFYTDVAGIPPAAAAGVFVFTKLFDAFMDPLAGIMVDRRKGGGKHGRFKPVMMYSAIALGVLTVFSFLTPGGTDGVNLVYAYGSYMAWGVLYSFTNVPYGSLSSVMTQNSEQRAQLASFRQAGSVTALLVTGMAFMPIVAAFGSDRVGFAAAAGAMAVVGVLGFYATFRGTKETVPVVRNTEKVTLRTFARTVGQNRALLVLILMTVFSISAYNIKPAMIVYFTDYNLHNQDLLAIVNFFGIGSSIIAILAIPFLVKKFSKKSVAIFGFGLAAVADGLNFVLPTHTVTFTILYSLSFVGIALPNGITWALVSDAIDFGHWRSGVRREGITYSMFNFSRKIAQAVAGGAAGFGLSLIGYVPDFTSKPGMADQVDGILLGIKGLQTLYPAIALAVAGAVLFFLYPLTDQRITELVVETREREAGLAVADEPGATS</sequence>
<feature type="transmembrane region" description="Helical" evidence="1">
    <location>
        <begin position="171"/>
        <end position="192"/>
    </location>
</feature>
<dbReference type="GO" id="GO:0008643">
    <property type="term" value="P:carbohydrate transport"/>
    <property type="evidence" value="ECO:0007669"/>
    <property type="project" value="InterPro"/>
</dbReference>
<feature type="transmembrane region" description="Helical" evidence="1">
    <location>
        <begin position="246"/>
        <end position="264"/>
    </location>
</feature>
<feature type="transmembrane region" description="Helical" evidence="1">
    <location>
        <begin position="97"/>
        <end position="117"/>
    </location>
</feature>
<feature type="transmembrane region" description="Helical" evidence="1">
    <location>
        <begin position="198"/>
        <end position="217"/>
    </location>
</feature>
<feature type="transmembrane region" description="Helical" evidence="1">
    <location>
        <begin position="337"/>
        <end position="360"/>
    </location>
</feature>
<dbReference type="AlphaFoldDB" id="A0A512PGX0"/>
<dbReference type="InterPro" id="IPR036259">
    <property type="entry name" value="MFS_trans_sf"/>
</dbReference>
<dbReference type="SUPFAM" id="SSF103473">
    <property type="entry name" value="MFS general substrate transporter"/>
    <property type="match status" value="1"/>
</dbReference>
<organism evidence="2 3">
    <name type="scientific">Cellulomonas soli</name>
    <dbReference type="NCBI Taxonomy" id="931535"/>
    <lineage>
        <taxon>Bacteria</taxon>
        <taxon>Bacillati</taxon>
        <taxon>Actinomycetota</taxon>
        <taxon>Actinomycetes</taxon>
        <taxon>Micrococcales</taxon>
        <taxon>Cellulomonadaceae</taxon>
        <taxon>Cellulomonas</taxon>
    </lineage>
</organism>
<feature type="transmembrane region" description="Helical" evidence="1">
    <location>
        <begin position="129"/>
        <end position="151"/>
    </location>
</feature>
<dbReference type="InterPro" id="IPR039672">
    <property type="entry name" value="MFS_2"/>
</dbReference>
<comment type="caution">
    <text evidence="2">The sequence shown here is derived from an EMBL/GenBank/DDBJ whole genome shotgun (WGS) entry which is preliminary data.</text>
</comment>
<dbReference type="PANTHER" id="PTHR11328">
    <property type="entry name" value="MAJOR FACILITATOR SUPERFAMILY DOMAIN-CONTAINING PROTEIN"/>
    <property type="match status" value="1"/>
</dbReference>
<dbReference type="GO" id="GO:0006814">
    <property type="term" value="P:sodium ion transport"/>
    <property type="evidence" value="ECO:0007669"/>
    <property type="project" value="InterPro"/>
</dbReference>
<keyword evidence="1" id="KW-0472">Membrane</keyword>
<feature type="transmembrane region" description="Helical" evidence="1">
    <location>
        <begin position="434"/>
        <end position="453"/>
    </location>
</feature>
<protein>
    <submittedName>
        <fullName evidence="2">MFS transporter</fullName>
    </submittedName>
</protein>
<keyword evidence="1" id="KW-1133">Transmembrane helix</keyword>
<keyword evidence="1" id="KW-0812">Transmembrane</keyword>
<feature type="transmembrane region" description="Helical" evidence="1">
    <location>
        <begin position="284"/>
        <end position="305"/>
    </location>
</feature>